<accession>A0A1F5KD18</accession>
<organism evidence="1 2">
    <name type="scientific">Candidatus Daviesbacteria bacterium RIFCSPHIGHO2_12_FULL_37_11</name>
    <dbReference type="NCBI Taxonomy" id="1797777"/>
    <lineage>
        <taxon>Bacteria</taxon>
        <taxon>Candidatus Daviesiibacteriota</taxon>
    </lineage>
</organism>
<dbReference type="EMBL" id="MFDE01000013">
    <property type="protein sequence ID" value="OGE38754.1"/>
    <property type="molecule type" value="Genomic_DNA"/>
</dbReference>
<reference evidence="1 2" key="1">
    <citation type="journal article" date="2016" name="Nat. Commun.">
        <title>Thousands of microbial genomes shed light on interconnected biogeochemical processes in an aquifer system.</title>
        <authorList>
            <person name="Anantharaman K."/>
            <person name="Brown C.T."/>
            <person name="Hug L.A."/>
            <person name="Sharon I."/>
            <person name="Castelle C.J."/>
            <person name="Probst A.J."/>
            <person name="Thomas B.C."/>
            <person name="Singh A."/>
            <person name="Wilkins M.J."/>
            <person name="Karaoz U."/>
            <person name="Brodie E.L."/>
            <person name="Williams K.H."/>
            <person name="Hubbard S.S."/>
            <person name="Banfield J.F."/>
        </authorList>
    </citation>
    <scope>NUCLEOTIDE SEQUENCE [LARGE SCALE GENOMIC DNA]</scope>
</reference>
<proteinExistence type="predicted"/>
<gene>
    <name evidence="1" type="ORF">A3F00_03335</name>
</gene>
<dbReference type="Proteomes" id="UP000176527">
    <property type="component" value="Unassembled WGS sequence"/>
</dbReference>
<sequence length="236" mass="28211">MITEKALTSEYAAQLLYHSFRFSQGDFRMQRSLFSYIHELHPFWRIYSEQEEIIKNMLIKPFSMHTAGFRHIRVGIADLNRQLSGELKYFVDTLNENPNQDQYIYPYENAAMAREFILRDYKFLCDIWGRTRLHPNPEVFTEDPFASFFRYYILEEQTTGLEEFDQMFSDIRAFFITSVGLDDWEIKKDNSIMPAPKYYDKVKPGSALFWVAQVWEEQHPGKQYFAEFSLPDYSLI</sequence>
<evidence type="ECO:0000313" key="1">
    <source>
        <dbReference type="EMBL" id="OGE38754.1"/>
    </source>
</evidence>
<protein>
    <submittedName>
        <fullName evidence="1">Uncharacterized protein</fullName>
    </submittedName>
</protein>
<dbReference type="AlphaFoldDB" id="A0A1F5KD18"/>
<name>A0A1F5KD18_9BACT</name>
<evidence type="ECO:0000313" key="2">
    <source>
        <dbReference type="Proteomes" id="UP000176527"/>
    </source>
</evidence>
<comment type="caution">
    <text evidence="1">The sequence shown here is derived from an EMBL/GenBank/DDBJ whole genome shotgun (WGS) entry which is preliminary data.</text>
</comment>